<comment type="similarity">
    <text evidence="2">Belongs to the FKBP-type PPIase family.</text>
</comment>
<keyword evidence="4 6" id="KW-0697">Rotamase</keyword>
<feature type="domain" description="PPIase FKBP-type" evidence="9">
    <location>
        <begin position="240"/>
        <end position="330"/>
    </location>
</feature>
<feature type="compositionally biased region" description="Basic residues" evidence="7">
    <location>
        <begin position="346"/>
        <end position="366"/>
    </location>
</feature>
<dbReference type="Pfam" id="PF00254">
    <property type="entry name" value="FKBP_C"/>
    <property type="match status" value="1"/>
</dbReference>
<feature type="signal peptide" evidence="8">
    <location>
        <begin position="1"/>
        <end position="27"/>
    </location>
</feature>
<dbReference type="EMBL" id="BAABGQ010000012">
    <property type="protein sequence ID" value="GAA4508034.1"/>
    <property type="molecule type" value="Genomic_DNA"/>
</dbReference>
<keyword evidence="5 6" id="KW-0413">Isomerase</keyword>
<dbReference type="InterPro" id="IPR046357">
    <property type="entry name" value="PPIase_dom_sf"/>
</dbReference>
<feature type="chain" id="PRO_5045317225" description="peptidylprolyl isomerase" evidence="8">
    <location>
        <begin position="28"/>
        <end position="366"/>
    </location>
</feature>
<reference evidence="11" key="1">
    <citation type="journal article" date="2019" name="Int. J. Syst. Evol. Microbiol.">
        <title>The Global Catalogue of Microorganisms (GCM) 10K type strain sequencing project: providing services to taxonomists for standard genome sequencing and annotation.</title>
        <authorList>
            <consortium name="The Broad Institute Genomics Platform"/>
            <consortium name="The Broad Institute Genome Sequencing Center for Infectious Disease"/>
            <person name="Wu L."/>
            <person name="Ma J."/>
        </authorList>
    </citation>
    <scope>NUCLEOTIDE SEQUENCE [LARGE SCALE GENOMIC DNA]</scope>
    <source>
        <strain evidence="11">JCM 17841</strain>
    </source>
</reference>
<evidence type="ECO:0000259" key="9">
    <source>
        <dbReference type="PROSITE" id="PS50059"/>
    </source>
</evidence>
<evidence type="ECO:0000313" key="10">
    <source>
        <dbReference type="EMBL" id="GAA4508034.1"/>
    </source>
</evidence>
<evidence type="ECO:0000256" key="1">
    <source>
        <dbReference type="ARBA" id="ARBA00000971"/>
    </source>
</evidence>
<feature type="compositionally biased region" description="Low complexity" evidence="7">
    <location>
        <begin position="333"/>
        <end position="345"/>
    </location>
</feature>
<accession>A0ABP8QRG5</accession>
<dbReference type="Proteomes" id="UP001501243">
    <property type="component" value="Unassembled WGS sequence"/>
</dbReference>
<evidence type="ECO:0000256" key="5">
    <source>
        <dbReference type="ARBA" id="ARBA00023235"/>
    </source>
</evidence>
<dbReference type="PROSITE" id="PS50059">
    <property type="entry name" value="FKBP_PPIASE"/>
    <property type="match status" value="1"/>
</dbReference>
<evidence type="ECO:0000313" key="11">
    <source>
        <dbReference type="Proteomes" id="UP001501243"/>
    </source>
</evidence>
<evidence type="ECO:0000256" key="8">
    <source>
        <dbReference type="SAM" id="SignalP"/>
    </source>
</evidence>
<feature type="region of interest" description="Disordered" evidence="7">
    <location>
        <begin position="333"/>
        <end position="366"/>
    </location>
</feature>
<dbReference type="SUPFAM" id="SSF54534">
    <property type="entry name" value="FKBP-like"/>
    <property type="match status" value="1"/>
</dbReference>
<gene>
    <name evidence="10" type="ORF">GCM10023172_39520</name>
</gene>
<dbReference type="InterPro" id="IPR001179">
    <property type="entry name" value="PPIase_FKBP_dom"/>
</dbReference>
<evidence type="ECO:0000256" key="7">
    <source>
        <dbReference type="SAM" id="MobiDB-lite"/>
    </source>
</evidence>
<evidence type="ECO:0000256" key="4">
    <source>
        <dbReference type="ARBA" id="ARBA00023110"/>
    </source>
</evidence>
<keyword evidence="11" id="KW-1185">Reference proteome</keyword>
<evidence type="ECO:0000256" key="6">
    <source>
        <dbReference type="PROSITE-ProRule" id="PRU00277"/>
    </source>
</evidence>
<dbReference type="PANTHER" id="PTHR43811">
    <property type="entry name" value="FKBP-TYPE PEPTIDYL-PROLYL CIS-TRANS ISOMERASE FKPA"/>
    <property type="match status" value="1"/>
</dbReference>
<dbReference type="EC" id="5.2.1.8" evidence="3 6"/>
<dbReference type="Gene3D" id="3.10.50.40">
    <property type="match status" value="1"/>
</dbReference>
<evidence type="ECO:0000256" key="2">
    <source>
        <dbReference type="ARBA" id="ARBA00006577"/>
    </source>
</evidence>
<evidence type="ECO:0000256" key="3">
    <source>
        <dbReference type="ARBA" id="ARBA00013194"/>
    </source>
</evidence>
<protein>
    <recommendedName>
        <fullName evidence="3 6">peptidylprolyl isomerase</fullName>
        <ecNumber evidence="3 6">5.2.1.8</ecNumber>
    </recommendedName>
</protein>
<keyword evidence="8" id="KW-0732">Signal</keyword>
<comment type="caution">
    <text evidence="10">The sequence shown here is derived from an EMBL/GenBank/DDBJ whole genome shotgun (WGS) entry which is preliminary data.</text>
</comment>
<name>A0ABP8QRG5_9BACT</name>
<sequence>MFYPLLMQRFLLLLLAAAGLALGPVAAQTTPPAPGFARLPSGTEYKLFRRDATGKYAPRALTAAPSPTDTSRAGKFMLMHVSYLTGRDSVLQSSRQLTHGQPVPIPLTSGFRKGSPEEAMAILQPGDSAVFRLSADSLFRGRPVPAELRRSGNVLVLQTTAVRLVDQATAMAAAQRLQQDAMAEQQRRAKAHLAEQMPKDNAAIAAYLKANNMTEKAKKTAGGTWYVITKRGAGPLPQTGQTVSVRYRGTVLATGKEFDSSAKHGGTPFDFTLGTGQVIPGWDQGIAMLPKGSTATLIIPSTLAYGSRGAGADIPADANLRFDVELVDVKGTATTPAAKHPAAKPATKHTAKPATKKAAPHKASKK</sequence>
<dbReference type="PANTHER" id="PTHR43811:SF19">
    <property type="entry name" value="39 KDA FK506-BINDING NUCLEAR PROTEIN"/>
    <property type="match status" value="1"/>
</dbReference>
<comment type="catalytic activity">
    <reaction evidence="1 6">
        <text>[protein]-peptidylproline (omega=180) = [protein]-peptidylproline (omega=0)</text>
        <dbReference type="Rhea" id="RHEA:16237"/>
        <dbReference type="Rhea" id="RHEA-COMP:10747"/>
        <dbReference type="Rhea" id="RHEA-COMP:10748"/>
        <dbReference type="ChEBI" id="CHEBI:83833"/>
        <dbReference type="ChEBI" id="CHEBI:83834"/>
        <dbReference type="EC" id="5.2.1.8"/>
    </reaction>
</comment>
<proteinExistence type="inferred from homology"/>
<organism evidence="10 11">
    <name type="scientific">Hymenobacter ginsengisoli</name>
    <dbReference type="NCBI Taxonomy" id="1051626"/>
    <lineage>
        <taxon>Bacteria</taxon>
        <taxon>Pseudomonadati</taxon>
        <taxon>Bacteroidota</taxon>
        <taxon>Cytophagia</taxon>
        <taxon>Cytophagales</taxon>
        <taxon>Hymenobacteraceae</taxon>
        <taxon>Hymenobacter</taxon>
    </lineage>
</organism>